<feature type="compositionally biased region" description="Polar residues" evidence="1">
    <location>
        <begin position="252"/>
        <end position="261"/>
    </location>
</feature>
<name>A0A834X6M9_9FABA</name>
<proteinExistence type="predicted"/>
<sequence>MVSHGFKTIPLLDSCNNAWYPSPGFRVWRLNDVGVINFVRGLDAAVKNEEECVLSKTVEESSSDEEKGEEVTSNVDDKGKGKQPSRSSFSTPNGSFLGLNSCSLPQAHSQVPKALRLQRLFLRSKQLQPSRSSFSTPNDFFLGLNSCSLPKAHSQIPMALGLQRLFLRYAHIYIYIYIYTHTHTHTIKIIIMSSIGASSARIYVMEKRVKEKNLKRELMEADGRGDQNDVVGSSSVGTRDNKVHPTAGGEQVRSNKVVNSD</sequence>
<evidence type="ECO:0000256" key="1">
    <source>
        <dbReference type="SAM" id="MobiDB-lite"/>
    </source>
</evidence>
<protein>
    <submittedName>
        <fullName evidence="2">Uncharacterized protein</fullName>
    </submittedName>
</protein>
<comment type="caution">
    <text evidence="2">The sequence shown here is derived from an EMBL/GenBank/DDBJ whole genome shotgun (WGS) entry which is preliminary data.</text>
</comment>
<organism evidence="2 3">
    <name type="scientific">Senna tora</name>
    <dbReference type="NCBI Taxonomy" id="362788"/>
    <lineage>
        <taxon>Eukaryota</taxon>
        <taxon>Viridiplantae</taxon>
        <taxon>Streptophyta</taxon>
        <taxon>Embryophyta</taxon>
        <taxon>Tracheophyta</taxon>
        <taxon>Spermatophyta</taxon>
        <taxon>Magnoliopsida</taxon>
        <taxon>eudicotyledons</taxon>
        <taxon>Gunneridae</taxon>
        <taxon>Pentapetalae</taxon>
        <taxon>rosids</taxon>
        <taxon>fabids</taxon>
        <taxon>Fabales</taxon>
        <taxon>Fabaceae</taxon>
        <taxon>Caesalpinioideae</taxon>
        <taxon>Cassia clade</taxon>
        <taxon>Senna</taxon>
    </lineage>
</organism>
<reference evidence="2" key="1">
    <citation type="submission" date="2020-09" db="EMBL/GenBank/DDBJ databases">
        <title>Genome-Enabled Discovery of Anthraquinone Biosynthesis in Senna tora.</title>
        <authorList>
            <person name="Kang S.-H."/>
            <person name="Pandey R.P."/>
            <person name="Lee C.-M."/>
            <person name="Sim J.-S."/>
            <person name="Jeong J.-T."/>
            <person name="Choi B.-S."/>
            <person name="Jung M."/>
            <person name="Ginzburg D."/>
            <person name="Zhao K."/>
            <person name="Won S.Y."/>
            <person name="Oh T.-J."/>
            <person name="Yu Y."/>
            <person name="Kim N.-H."/>
            <person name="Lee O.R."/>
            <person name="Lee T.-H."/>
            <person name="Bashyal P."/>
            <person name="Kim T.-S."/>
            <person name="Lee W.-H."/>
            <person name="Kawkins C."/>
            <person name="Kim C.-K."/>
            <person name="Kim J.S."/>
            <person name="Ahn B.O."/>
            <person name="Rhee S.Y."/>
            <person name="Sohng J.K."/>
        </authorList>
    </citation>
    <scope>NUCLEOTIDE SEQUENCE</scope>
    <source>
        <tissue evidence="2">Leaf</tissue>
    </source>
</reference>
<accession>A0A834X6M9</accession>
<feature type="region of interest" description="Disordered" evidence="1">
    <location>
        <begin position="56"/>
        <end position="92"/>
    </location>
</feature>
<dbReference type="AlphaFoldDB" id="A0A834X6M9"/>
<feature type="region of interest" description="Disordered" evidence="1">
    <location>
        <begin position="220"/>
        <end position="261"/>
    </location>
</feature>
<keyword evidence="3" id="KW-1185">Reference proteome</keyword>
<evidence type="ECO:0000313" key="2">
    <source>
        <dbReference type="EMBL" id="KAF7839753.1"/>
    </source>
</evidence>
<gene>
    <name evidence="2" type="ORF">G2W53_008235</name>
</gene>
<dbReference type="EMBL" id="JAAIUW010000003">
    <property type="protein sequence ID" value="KAF7839753.1"/>
    <property type="molecule type" value="Genomic_DNA"/>
</dbReference>
<dbReference type="Proteomes" id="UP000634136">
    <property type="component" value="Unassembled WGS sequence"/>
</dbReference>
<evidence type="ECO:0000313" key="3">
    <source>
        <dbReference type="Proteomes" id="UP000634136"/>
    </source>
</evidence>